<evidence type="ECO:0000313" key="10">
    <source>
        <dbReference type="Proteomes" id="UP000823960"/>
    </source>
</evidence>
<dbReference type="NCBIfam" id="NF003996">
    <property type="entry name" value="PRK05472.2-5"/>
    <property type="match status" value="1"/>
</dbReference>
<gene>
    <name evidence="7" type="primary">rex</name>
    <name evidence="9" type="ORF">IAD28_00445</name>
</gene>
<name>A0A9D1NNY0_9FIRM</name>
<evidence type="ECO:0000256" key="3">
    <source>
        <dbReference type="ARBA" id="ARBA00023015"/>
    </source>
</evidence>
<dbReference type="GO" id="GO:0045892">
    <property type="term" value="P:negative regulation of DNA-templated transcription"/>
    <property type="evidence" value="ECO:0007669"/>
    <property type="project" value="InterPro"/>
</dbReference>
<dbReference type="NCBIfam" id="NF003994">
    <property type="entry name" value="PRK05472.2-3"/>
    <property type="match status" value="1"/>
</dbReference>
<evidence type="ECO:0000256" key="5">
    <source>
        <dbReference type="ARBA" id="ARBA00023125"/>
    </source>
</evidence>
<keyword evidence="6 7" id="KW-0804">Transcription</keyword>
<comment type="caution">
    <text evidence="7">Lacks conserved residue(s) required for the propagation of feature annotation.</text>
</comment>
<sequence length="201" mass="21601">MSMVPKATLGRLPAYLGYLKQLESETVSATSISRALGFGEVQVRKDLGAVSGEGRPRVGYVTSELISSIEHCLGSGNIKKAVLVGAGKLGRALLDYSGFSEYGIEIAAAFDRDAGLWQTSSSSGKPIYSMDSLQNICTLEDIRIGIITVPKESAQEVASLLIKCGITAIWCFAPCRLRVPKNVSVRYEDLALSLAHLCRQD</sequence>
<dbReference type="Pfam" id="PF06971">
    <property type="entry name" value="Put_DNA-bind_N"/>
    <property type="match status" value="1"/>
</dbReference>
<proteinExistence type="inferred from homology"/>
<dbReference type="GO" id="GO:0003700">
    <property type="term" value="F:DNA-binding transcription factor activity"/>
    <property type="evidence" value="ECO:0007669"/>
    <property type="project" value="UniProtKB-UniRule"/>
</dbReference>
<evidence type="ECO:0000256" key="4">
    <source>
        <dbReference type="ARBA" id="ARBA00023027"/>
    </source>
</evidence>
<dbReference type="InterPro" id="IPR009718">
    <property type="entry name" value="Rex_DNA-bd_C_dom"/>
</dbReference>
<reference evidence="9" key="2">
    <citation type="journal article" date="2021" name="PeerJ">
        <title>Extensive microbial diversity within the chicken gut microbiome revealed by metagenomics and culture.</title>
        <authorList>
            <person name="Gilroy R."/>
            <person name="Ravi A."/>
            <person name="Getino M."/>
            <person name="Pursley I."/>
            <person name="Horton D.L."/>
            <person name="Alikhan N.F."/>
            <person name="Baker D."/>
            <person name="Gharbi K."/>
            <person name="Hall N."/>
            <person name="Watson M."/>
            <person name="Adriaenssens E.M."/>
            <person name="Foster-Nyarko E."/>
            <person name="Jarju S."/>
            <person name="Secka A."/>
            <person name="Antonio M."/>
            <person name="Oren A."/>
            <person name="Chaudhuri R.R."/>
            <person name="La Ragione R."/>
            <person name="Hildebrand F."/>
            <person name="Pallen M.J."/>
        </authorList>
    </citation>
    <scope>NUCLEOTIDE SEQUENCE</scope>
    <source>
        <strain evidence="9">1370</strain>
    </source>
</reference>
<comment type="subcellular location">
    <subcellularLocation>
        <location evidence="7">Cytoplasm</location>
    </subcellularLocation>
</comment>
<dbReference type="Gene3D" id="1.10.10.10">
    <property type="entry name" value="Winged helix-like DNA-binding domain superfamily/Winged helix DNA-binding domain"/>
    <property type="match status" value="1"/>
</dbReference>
<dbReference type="HAMAP" id="MF_01131">
    <property type="entry name" value="Rex"/>
    <property type="match status" value="1"/>
</dbReference>
<dbReference type="SUPFAM" id="SSF46785">
    <property type="entry name" value="Winged helix' DNA-binding domain"/>
    <property type="match status" value="1"/>
</dbReference>
<dbReference type="AlphaFoldDB" id="A0A9D1NNY0"/>
<evidence type="ECO:0000256" key="7">
    <source>
        <dbReference type="HAMAP-Rule" id="MF_01131"/>
    </source>
</evidence>
<dbReference type="GO" id="GO:0051775">
    <property type="term" value="P:response to redox state"/>
    <property type="evidence" value="ECO:0007669"/>
    <property type="project" value="InterPro"/>
</dbReference>
<dbReference type="GO" id="GO:0003677">
    <property type="term" value="F:DNA binding"/>
    <property type="evidence" value="ECO:0007669"/>
    <property type="project" value="UniProtKB-UniRule"/>
</dbReference>
<feature type="binding site" evidence="7">
    <location>
        <begin position="85"/>
        <end position="90"/>
    </location>
    <ligand>
        <name>NAD(+)</name>
        <dbReference type="ChEBI" id="CHEBI:57540"/>
    </ligand>
</feature>
<dbReference type="InterPro" id="IPR003781">
    <property type="entry name" value="CoA-bd"/>
</dbReference>
<dbReference type="EMBL" id="DVOL01000005">
    <property type="protein sequence ID" value="HIV10155.1"/>
    <property type="molecule type" value="Genomic_DNA"/>
</dbReference>
<reference evidence="9" key="1">
    <citation type="submission" date="2020-10" db="EMBL/GenBank/DDBJ databases">
        <authorList>
            <person name="Gilroy R."/>
        </authorList>
    </citation>
    <scope>NUCLEOTIDE SEQUENCE</scope>
    <source>
        <strain evidence="9">1370</strain>
    </source>
</reference>
<dbReference type="GO" id="GO:0005737">
    <property type="term" value="C:cytoplasm"/>
    <property type="evidence" value="ECO:0007669"/>
    <property type="project" value="UniProtKB-SubCell"/>
</dbReference>
<comment type="similarity">
    <text evidence="7">Belongs to the transcriptional regulatory Rex family.</text>
</comment>
<protein>
    <recommendedName>
        <fullName evidence="7">Redox-sensing transcriptional repressor Rex</fullName>
    </recommendedName>
</protein>
<dbReference type="InterPro" id="IPR036291">
    <property type="entry name" value="NAD(P)-bd_dom_sf"/>
</dbReference>
<keyword evidence="2 7" id="KW-0678">Repressor</keyword>
<keyword evidence="3 7" id="KW-0805">Transcription regulation</keyword>
<organism evidence="9 10">
    <name type="scientific">Candidatus Faeciplasma avium</name>
    <dbReference type="NCBI Taxonomy" id="2840798"/>
    <lineage>
        <taxon>Bacteria</taxon>
        <taxon>Bacillati</taxon>
        <taxon>Bacillota</taxon>
        <taxon>Clostridia</taxon>
        <taxon>Eubacteriales</taxon>
        <taxon>Oscillospiraceae</taxon>
        <taxon>Oscillospiraceae incertae sedis</taxon>
        <taxon>Candidatus Faeciplasma</taxon>
    </lineage>
</organism>
<keyword evidence="1 7" id="KW-0963">Cytoplasm</keyword>
<dbReference type="SUPFAM" id="SSF51735">
    <property type="entry name" value="NAD(P)-binding Rossmann-fold domains"/>
    <property type="match status" value="1"/>
</dbReference>
<dbReference type="InterPro" id="IPR036390">
    <property type="entry name" value="WH_DNA-bd_sf"/>
</dbReference>
<dbReference type="Pfam" id="PF02629">
    <property type="entry name" value="CoA_binding"/>
    <property type="match status" value="1"/>
</dbReference>
<dbReference type="InterPro" id="IPR036388">
    <property type="entry name" value="WH-like_DNA-bd_sf"/>
</dbReference>
<dbReference type="Proteomes" id="UP000823960">
    <property type="component" value="Unassembled WGS sequence"/>
</dbReference>
<feature type="domain" description="CoA-binding" evidence="8">
    <location>
        <begin position="75"/>
        <end position="176"/>
    </location>
</feature>
<evidence type="ECO:0000259" key="8">
    <source>
        <dbReference type="SMART" id="SM00881"/>
    </source>
</evidence>
<dbReference type="NCBIfam" id="NF003995">
    <property type="entry name" value="PRK05472.2-4"/>
    <property type="match status" value="1"/>
</dbReference>
<dbReference type="PANTHER" id="PTHR35786:SF1">
    <property type="entry name" value="REDOX-SENSING TRANSCRIPTIONAL REPRESSOR REX 1"/>
    <property type="match status" value="1"/>
</dbReference>
<evidence type="ECO:0000313" key="9">
    <source>
        <dbReference type="EMBL" id="HIV10155.1"/>
    </source>
</evidence>
<evidence type="ECO:0000256" key="6">
    <source>
        <dbReference type="ARBA" id="ARBA00023163"/>
    </source>
</evidence>
<evidence type="ECO:0000256" key="1">
    <source>
        <dbReference type="ARBA" id="ARBA00022490"/>
    </source>
</evidence>
<dbReference type="SMART" id="SM00881">
    <property type="entry name" value="CoA_binding"/>
    <property type="match status" value="1"/>
</dbReference>
<dbReference type="PANTHER" id="PTHR35786">
    <property type="entry name" value="REDOX-SENSING TRANSCRIPTIONAL REPRESSOR REX"/>
    <property type="match status" value="1"/>
</dbReference>
<comment type="subunit">
    <text evidence="7">Homodimer.</text>
</comment>
<keyword evidence="4 7" id="KW-0520">NAD</keyword>
<accession>A0A9D1NNY0</accession>
<dbReference type="InterPro" id="IPR022876">
    <property type="entry name" value="Tscrpt_rep_Rex"/>
</dbReference>
<keyword evidence="5 7" id="KW-0238">DNA-binding</keyword>
<dbReference type="Gene3D" id="3.40.50.720">
    <property type="entry name" value="NAD(P)-binding Rossmann-like Domain"/>
    <property type="match status" value="1"/>
</dbReference>
<comment type="function">
    <text evidence="7">Modulates transcription in response to changes in cellular NADH/NAD(+) redox state.</text>
</comment>
<evidence type="ECO:0000256" key="2">
    <source>
        <dbReference type="ARBA" id="ARBA00022491"/>
    </source>
</evidence>
<comment type="caution">
    <text evidence="9">The sequence shown here is derived from an EMBL/GenBank/DDBJ whole genome shotgun (WGS) entry which is preliminary data.</text>
</comment>